<sequence length="82" mass="9256">MGLVYSEPQRRAAAYLREYSRKYDTVEIDSWFYKISGPEEVADYLAQVPPAFRFTCKVPQELTLTHLRGNAGASMGVPNPSL</sequence>
<protein>
    <submittedName>
        <fullName evidence="1">Uncharacterized protein</fullName>
    </submittedName>
</protein>
<dbReference type="Pfam" id="PF01904">
    <property type="entry name" value="DUF72"/>
    <property type="match status" value="1"/>
</dbReference>
<dbReference type="InterPro" id="IPR036520">
    <property type="entry name" value="UPF0759_sf"/>
</dbReference>
<name>A0A3P3XM18_9SPIR</name>
<dbReference type="AlphaFoldDB" id="A0A3P3XM18"/>
<dbReference type="EMBL" id="FWDM01000041">
    <property type="protein sequence ID" value="SLM15958.1"/>
    <property type="molecule type" value="Genomic_DNA"/>
</dbReference>
<dbReference type="InterPro" id="IPR002763">
    <property type="entry name" value="DUF72"/>
</dbReference>
<dbReference type="SUPFAM" id="SSF117396">
    <property type="entry name" value="TM1631-like"/>
    <property type="match status" value="1"/>
</dbReference>
<evidence type="ECO:0000313" key="1">
    <source>
        <dbReference type="EMBL" id="SLM15958.1"/>
    </source>
</evidence>
<organism evidence="1">
    <name type="scientific">uncultured spirochete</name>
    <dbReference type="NCBI Taxonomy" id="156406"/>
    <lineage>
        <taxon>Bacteria</taxon>
        <taxon>Pseudomonadati</taxon>
        <taxon>Spirochaetota</taxon>
        <taxon>Spirochaetia</taxon>
        <taxon>Spirochaetales</taxon>
        <taxon>environmental samples</taxon>
    </lineage>
</organism>
<reference evidence="1" key="1">
    <citation type="submission" date="2017-02" db="EMBL/GenBank/DDBJ databases">
        <authorList>
            <person name="Regsiter A."/>
            <person name="William W."/>
        </authorList>
    </citation>
    <scope>NUCLEOTIDE SEQUENCE</scope>
    <source>
        <strain evidence="1">Bib</strain>
    </source>
</reference>
<dbReference type="Gene3D" id="3.20.20.410">
    <property type="entry name" value="Protein of unknown function UPF0759"/>
    <property type="match status" value="1"/>
</dbReference>
<proteinExistence type="predicted"/>
<gene>
    <name evidence="1" type="ORF">SPIROBIBN47_90036</name>
</gene>
<accession>A0A3P3XM18</accession>